<protein>
    <recommendedName>
        <fullName evidence="2">Reverse transcriptase Ty1/copia-type domain-containing protein</fullName>
    </recommendedName>
</protein>
<evidence type="ECO:0000256" key="1">
    <source>
        <dbReference type="SAM" id="MobiDB-lite"/>
    </source>
</evidence>
<dbReference type="Proteomes" id="UP000037460">
    <property type="component" value="Unassembled WGS sequence"/>
</dbReference>
<reference evidence="4" key="1">
    <citation type="journal article" date="2015" name="PLoS Genet.">
        <title>Genome Sequence and Transcriptome Analyses of Chrysochromulina tobin: Metabolic Tools for Enhanced Algal Fitness in the Prominent Order Prymnesiales (Haptophyceae).</title>
        <authorList>
            <person name="Hovde B.T."/>
            <person name="Deodato C.R."/>
            <person name="Hunsperger H.M."/>
            <person name="Ryken S.A."/>
            <person name="Yost W."/>
            <person name="Jha R.K."/>
            <person name="Patterson J."/>
            <person name="Monnat R.J. Jr."/>
            <person name="Barlow S.B."/>
            <person name="Starkenburg S.R."/>
            <person name="Cattolico R.A."/>
        </authorList>
    </citation>
    <scope>NUCLEOTIDE SEQUENCE</scope>
    <source>
        <strain evidence="4">CCMP291</strain>
    </source>
</reference>
<feature type="compositionally biased region" description="Basic and acidic residues" evidence="1">
    <location>
        <begin position="1055"/>
        <end position="1066"/>
    </location>
</feature>
<feature type="non-terminal residue" evidence="3">
    <location>
        <position position="1"/>
    </location>
</feature>
<comment type="caution">
    <text evidence="3">The sequence shown here is derived from an EMBL/GenBank/DDBJ whole genome shotgun (WGS) entry which is preliminary data.</text>
</comment>
<feature type="compositionally biased region" description="Basic and acidic residues" evidence="1">
    <location>
        <begin position="985"/>
        <end position="999"/>
    </location>
</feature>
<feature type="region of interest" description="Disordered" evidence="1">
    <location>
        <begin position="145"/>
        <end position="218"/>
    </location>
</feature>
<feature type="domain" description="Reverse transcriptase Ty1/copia-type" evidence="2">
    <location>
        <begin position="399"/>
        <end position="566"/>
    </location>
</feature>
<sequence length="1066" mass="116550">DHTSYLVYNPTTNRITLEPYIWPLDEFELATDGTAAGALKHDVATQCELSTAAPLVLLPSVIKAPKEAPPPVTQADAPVGTRLTVFWRGKGTADQWYAGTVTKIHKTANGELRHDIVYDVDGGMYPRHDLVNIWKWKRLDEPATVVQPAQAPKGTPVTQQPASEALNASPTQQPAPSAPPPPANVADGWITPHKRRTTRVTKPVAQAQEPPRRSTRVPGLAAKEISVAEVVMSALERTEASPMAAQAIIDNVMGDIAPESHKGDSVVDKLARVADVAFDWKVDHGLLLDYGDEANVVQVEYTTEAGEKAMHDEPRGLAQVLASPNRDKWLETSRLSWEALGAQRGNRMRREDEAKNEGPIFDCVSAFKVKKHADTGKIDRCTVRHNLDGNRGQFILKKMNIDYGVPKSSTVLDDIVFKMMVSDAAGRKRTKTKADVSSAYTNAKTTRGKRFLRCPATCQQFDEDGTPLVLELGPPLFGEPEAGYEWQVTLEADLKEFGWTKVENVECLWRLETAKSDALLGTIVDDLLITESDGYAIADATIAFLRKKYSGVKAEHEPSSFAGYKIETSADLSVCTLSMPDLIEEKMKEHLPELIPAKARAEFKAKLSGGKLEKMADSLKMEDRPTNGKMTKHGKFTQVLTGCLQYFKRVSAGELNVITHRVSCVQACAPPEAVTVGKAAMIMAYESRFRGITYSASDPETSTFASGGASPDVSFATGFPGFPRDKGIHVVGDCTWGDRNVYGMLFMMNHGAIATDTKKMGPVDSSAEGEGITTSKCAELTVFIREVARGMGILDDKPTVIRSDNASSVRVANDPKAAGRLRHAMRRYSVLQEHVKQGVVRVEFIRDENNAADFLTKWVPAAKLKASIAYVSNQAAKPKKQGKTEISTLEVSMIEEEGTYMTLRSSKRKYQLPPPSVVPQPMPFLAAGTPEFFDWQAAWAGVQFDDEVPAEPIEASAAPEAPDPEPAQPDGPTAPTPPPQTTLADPKHFAHRLFADCAREQAGPSGSQGALPKSAGRMRHDMRRYDALRDKGRLPGPSGSHGAYPYEPSAYEDVEFYKDSDDQHSE</sequence>
<accession>A0A0M0JWG6</accession>
<dbReference type="EMBL" id="JWZX01002126">
    <property type="protein sequence ID" value="KOO30924.1"/>
    <property type="molecule type" value="Genomic_DNA"/>
</dbReference>
<dbReference type="AlphaFoldDB" id="A0A0M0JWG6"/>
<gene>
    <name evidence="3" type="ORF">Ctob_016496</name>
</gene>
<proteinExistence type="predicted"/>
<evidence type="ECO:0000313" key="4">
    <source>
        <dbReference type="Proteomes" id="UP000037460"/>
    </source>
</evidence>
<evidence type="ECO:0000259" key="2">
    <source>
        <dbReference type="Pfam" id="PF07727"/>
    </source>
</evidence>
<keyword evidence="4" id="KW-1185">Reference proteome</keyword>
<dbReference type="OrthoDB" id="7757520at2759"/>
<dbReference type="InterPro" id="IPR013103">
    <property type="entry name" value="RVT_2"/>
</dbReference>
<dbReference type="Pfam" id="PF07727">
    <property type="entry name" value="RVT_2"/>
    <property type="match status" value="1"/>
</dbReference>
<feature type="compositionally biased region" description="Basic and acidic residues" evidence="1">
    <location>
        <begin position="1023"/>
        <end position="1033"/>
    </location>
</feature>
<feature type="region of interest" description="Disordered" evidence="1">
    <location>
        <begin position="956"/>
        <end position="1066"/>
    </location>
</feature>
<organism evidence="3 4">
    <name type="scientific">Chrysochromulina tobinii</name>
    <dbReference type="NCBI Taxonomy" id="1460289"/>
    <lineage>
        <taxon>Eukaryota</taxon>
        <taxon>Haptista</taxon>
        <taxon>Haptophyta</taxon>
        <taxon>Prymnesiophyceae</taxon>
        <taxon>Prymnesiales</taxon>
        <taxon>Chrysochromulinaceae</taxon>
        <taxon>Chrysochromulina</taxon>
    </lineage>
</organism>
<evidence type="ECO:0000313" key="3">
    <source>
        <dbReference type="EMBL" id="KOO30924.1"/>
    </source>
</evidence>
<dbReference type="CDD" id="cd09272">
    <property type="entry name" value="RNase_HI_RT_Ty1"/>
    <property type="match status" value="1"/>
</dbReference>
<name>A0A0M0JWG6_9EUKA</name>
<feature type="compositionally biased region" description="Pro residues" evidence="1">
    <location>
        <begin position="964"/>
        <end position="980"/>
    </location>
</feature>